<feature type="compositionally biased region" description="Basic and acidic residues" evidence="1">
    <location>
        <begin position="468"/>
        <end position="482"/>
    </location>
</feature>
<accession>V2WQK3</accession>
<keyword evidence="2" id="KW-0472">Membrane</keyword>
<dbReference type="AlphaFoldDB" id="V2WQK3"/>
<feature type="transmembrane region" description="Helical" evidence="2">
    <location>
        <begin position="109"/>
        <end position="132"/>
    </location>
</feature>
<feature type="region of interest" description="Disordered" evidence="1">
    <location>
        <begin position="456"/>
        <end position="482"/>
    </location>
</feature>
<evidence type="ECO:0000313" key="3">
    <source>
        <dbReference type="EMBL" id="ESK83872.1"/>
    </source>
</evidence>
<keyword evidence="4" id="KW-1185">Reference proteome</keyword>
<organism evidence="3 4">
    <name type="scientific">Moniliophthora roreri (strain MCA 2997)</name>
    <name type="common">Cocoa frosty pod rot fungus</name>
    <name type="synonym">Crinipellis roreri</name>
    <dbReference type="NCBI Taxonomy" id="1381753"/>
    <lineage>
        <taxon>Eukaryota</taxon>
        <taxon>Fungi</taxon>
        <taxon>Dikarya</taxon>
        <taxon>Basidiomycota</taxon>
        <taxon>Agaricomycotina</taxon>
        <taxon>Agaricomycetes</taxon>
        <taxon>Agaricomycetidae</taxon>
        <taxon>Agaricales</taxon>
        <taxon>Marasmiineae</taxon>
        <taxon>Marasmiaceae</taxon>
        <taxon>Moniliophthora</taxon>
    </lineage>
</organism>
<feature type="transmembrane region" description="Helical" evidence="2">
    <location>
        <begin position="231"/>
        <end position="250"/>
    </location>
</feature>
<dbReference type="Proteomes" id="UP000017559">
    <property type="component" value="Unassembled WGS sequence"/>
</dbReference>
<protein>
    <submittedName>
        <fullName evidence="3">Uncharacterized protein</fullName>
    </submittedName>
</protein>
<sequence length="482" mass="53882">MASLLSLLSVQRVLILPIVTLLITYLLYGFYILLFGTCVHIMGGRQPVGEGLNRNLYLSLTVILFVLTTTFIVDYTVVIVSESIAYFTVVKTRDSRAYVEYAKNNVPNTVAFAFQSLIPVLLNIAADYMLIHRCYVIWSSSKRVAIPLIVASVGTNALGATAAIVMLAGFRDKADLFAFGITLLAGYIISCAIVNSMVTLLTAGRIWWIHRSVRAHGVQASDTLLHSVSRIVLESGLLYPFCIITSLIVGNTTNPNIVPFDFQPIVVLSAGIAPTLILVRAKLGKTAESMQNQISDIRFTSRTARRTGTMTVSQAQVHSIEDLNVAALEVEQAEKRKEVTSLEESWERRWLRKPLPKRNRIPQGAARLWKLLITESAYLIWVLRCERVIRNDNAPMTEAEITNRWSRLIDERLQLDRRLTSKKYELKAPNPLMVEKTWEGVLENEKTLPDNWVSNTGVLVGIEPNGPPDRRGEEEGDEGEGR</sequence>
<name>V2WQK3_MONRO</name>
<keyword evidence="2" id="KW-0812">Transmembrane</keyword>
<gene>
    <name evidence="3" type="ORF">Moror_13483</name>
</gene>
<evidence type="ECO:0000256" key="1">
    <source>
        <dbReference type="SAM" id="MobiDB-lite"/>
    </source>
</evidence>
<feature type="transmembrane region" description="Helical" evidence="2">
    <location>
        <begin position="144"/>
        <end position="170"/>
    </location>
</feature>
<keyword evidence="2" id="KW-1133">Transmembrane helix</keyword>
<dbReference type="EMBL" id="AWSO01001424">
    <property type="protein sequence ID" value="ESK83872.1"/>
    <property type="molecule type" value="Genomic_DNA"/>
</dbReference>
<evidence type="ECO:0000313" key="4">
    <source>
        <dbReference type="Proteomes" id="UP000017559"/>
    </source>
</evidence>
<reference evidence="3 4" key="1">
    <citation type="journal article" date="2014" name="BMC Genomics">
        <title>Genome and secretome analysis of the hemibiotrophic fungal pathogen, Moniliophthora roreri, which causes frosty pod rot disease of cacao: mechanisms of the biotrophic and necrotrophic phases.</title>
        <authorList>
            <person name="Meinhardt L.W."/>
            <person name="Costa G.G.L."/>
            <person name="Thomazella D.P.T."/>
            <person name="Teixeira P.J.P.L."/>
            <person name="Carazzolle M.F."/>
            <person name="Schuster S.C."/>
            <person name="Carlson J.E."/>
            <person name="Guiltinan M.J."/>
            <person name="Mieczkowski P."/>
            <person name="Farmer A."/>
            <person name="Ramaraj T."/>
            <person name="Crozier J."/>
            <person name="Davis R.E."/>
            <person name="Shao J."/>
            <person name="Melnick R.L."/>
            <person name="Pereira G.A.G."/>
            <person name="Bailey B.A."/>
        </authorList>
    </citation>
    <scope>NUCLEOTIDE SEQUENCE [LARGE SCALE GENOMIC DNA]</scope>
    <source>
        <strain evidence="3 4">MCA 2997</strain>
    </source>
</reference>
<dbReference type="KEGG" id="mrr:Moror_13483"/>
<dbReference type="OrthoDB" id="3253907at2759"/>
<feature type="transmembrane region" description="Helical" evidence="2">
    <location>
        <begin position="176"/>
        <end position="201"/>
    </location>
</feature>
<feature type="transmembrane region" description="Helical" evidence="2">
    <location>
        <begin position="56"/>
        <end position="89"/>
    </location>
</feature>
<proteinExistence type="predicted"/>
<dbReference type="HOGENOM" id="CLU_044614_2_0_1"/>
<feature type="transmembrane region" description="Helical" evidence="2">
    <location>
        <begin position="262"/>
        <end position="281"/>
    </location>
</feature>
<evidence type="ECO:0000256" key="2">
    <source>
        <dbReference type="SAM" id="Phobius"/>
    </source>
</evidence>
<comment type="caution">
    <text evidence="3">The sequence shown here is derived from an EMBL/GenBank/DDBJ whole genome shotgun (WGS) entry which is preliminary data.</text>
</comment>